<evidence type="ECO:0000313" key="10">
    <source>
        <dbReference type="Proteomes" id="UP000740754"/>
    </source>
</evidence>
<accession>A0ABX1I3Y8</accession>
<keyword evidence="4 7" id="KW-0812">Transmembrane</keyword>
<comment type="similarity">
    <text evidence="2">Belongs to the ABC-4 integral membrane protein family. LolC/E subfamily.</text>
</comment>
<protein>
    <recommendedName>
        <fullName evidence="8">ABC3 transporter permease C-terminal domain-containing protein</fullName>
    </recommendedName>
</protein>
<organism evidence="9 10">
    <name type="scientific">Marichromatium bheemlicum</name>
    <dbReference type="NCBI Taxonomy" id="365339"/>
    <lineage>
        <taxon>Bacteria</taxon>
        <taxon>Pseudomonadati</taxon>
        <taxon>Pseudomonadota</taxon>
        <taxon>Gammaproteobacteria</taxon>
        <taxon>Chromatiales</taxon>
        <taxon>Chromatiaceae</taxon>
        <taxon>Marichromatium</taxon>
    </lineage>
</organism>
<evidence type="ECO:0000256" key="5">
    <source>
        <dbReference type="ARBA" id="ARBA00022989"/>
    </source>
</evidence>
<feature type="transmembrane region" description="Helical" evidence="7">
    <location>
        <begin position="377"/>
        <end position="397"/>
    </location>
</feature>
<comment type="caution">
    <text evidence="9">The sequence shown here is derived from an EMBL/GenBank/DDBJ whole genome shotgun (WGS) entry which is preliminary data.</text>
</comment>
<evidence type="ECO:0000256" key="3">
    <source>
        <dbReference type="ARBA" id="ARBA00022475"/>
    </source>
</evidence>
<feature type="transmembrane region" description="Helical" evidence="7">
    <location>
        <begin position="20"/>
        <end position="42"/>
    </location>
</feature>
<feature type="transmembrane region" description="Helical" evidence="7">
    <location>
        <begin position="281"/>
        <end position="301"/>
    </location>
</feature>
<dbReference type="Proteomes" id="UP000740754">
    <property type="component" value="Unassembled WGS sequence"/>
</dbReference>
<evidence type="ECO:0000259" key="8">
    <source>
        <dbReference type="Pfam" id="PF02687"/>
    </source>
</evidence>
<dbReference type="Pfam" id="PF02687">
    <property type="entry name" value="FtsX"/>
    <property type="match status" value="1"/>
</dbReference>
<dbReference type="EMBL" id="JAAXKX010000001">
    <property type="protein sequence ID" value="NKN31679.1"/>
    <property type="molecule type" value="Genomic_DNA"/>
</dbReference>
<feature type="domain" description="ABC3 transporter permease C-terminal" evidence="8">
    <location>
        <begin position="285"/>
        <end position="403"/>
    </location>
</feature>
<sequence>MSRVSTALRFALADLWADRLAALLTILLLMVVMTPATLLYVAKVGLVSAWTEEIARDVSNREVLVLGGTGTRGWLSEAELARLRAWPEVGFVTPEPVFSVRAHDWAPAPAGEALPGPGQFVTLGLRTTLPGDPVFAGHAVAQGMTEVGCSAAAAAKLGVGVGDRVVVQVTRQSDGRLEREFLPLTLVAVVPASRWPRANVFVSPALARAIRAFQYHEVTRADFPRLPEQATLTWPSIRVYAPTIHLAPALRERLQAAGFDEVRLHSDQIARLQGLERGIDAAFGMLLVLGALGFCVSLFLLEWLSAERKTGDLALLVVLGFGSRELALLRLSQSLLLVASGCALALLTALAAQAPLQALGHSLLGLEHLHPFPLGDLMLGALAALLIGVVGSTYATLRLRSAELTAAIRKD</sequence>
<comment type="subcellular location">
    <subcellularLocation>
        <location evidence="1">Cell membrane</location>
        <topology evidence="1">Multi-pass membrane protein</topology>
    </subcellularLocation>
</comment>
<dbReference type="PANTHER" id="PTHR30489:SF0">
    <property type="entry name" value="LIPOPROTEIN-RELEASING SYSTEM TRANSMEMBRANE PROTEIN LOLE"/>
    <property type="match status" value="1"/>
</dbReference>
<keyword evidence="6 7" id="KW-0472">Membrane</keyword>
<keyword evidence="10" id="KW-1185">Reference proteome</keyword>
<feature type="transmembrane region" description="Helical" evidence="7">
    <location>
        <begin position="336"/>
        <end position="357"/>
    </location>
</feature>
<dbReference type="InterPro" id="IPR003838">
    <property type="entry name" value="ABC3_permease_C"/>
</dbReference>
<evidence type="ECO:0000313" key="9">
    <source>
        <dbReference type="EMBL" id="NKN31679.1"/>
    </source>
</evidence>
<evidence type="ECO:0000256" key="4">
    <source>
        <dbReference type="ARBA" id="ARBA00022692"/>
    </source>
</evidence>
<dbReference type="InterPro" id="IPR051447">
    <property type="entry name" value="Lipoprotein-release_system"/>
</dbReference>
<evidence type="ECO:0000256" key="7">
    <source>
        <dbReference type="SAM" id="Phobius"/>
    </source>
</evidence>
<reference evidence="9 10" key="1">
    <citation type="submission" date="2020-04" db="EMBL/GenBank/DDBJ databases">
        <title>Draft Whole-Genome sequence of Marichromatium bheemlicum DSM 18632, type strain.</title>
        <authorList>
            <person name="Kyndt J.A."/>
            <person name="Meyer T.E."/>
        </authorList>
    </citation>
    <scope>NUCLEOTIDE SEQUENCE [LARGE SCALE GENOMIC DNA]</scope>
    <source>
        <strain evidence="9 10">DSM 18632</strain>
    </source>
</reference>
<keyword evidence="5 7" id="KW-1133">Transmembrane helix</keyword>
<evidence type="ECO:0000256" key="2">
    <source>
        <dbReference type="ARBA" id="ARBA00005236"/>
    </source>
</evidence>
<dbReference type="PANTHER" id="PTHR30489">
    <property type="entry name" value="LIPOPROTEIN-RELEASING SYSTEM TRANSMEMBRANE PROTEIN LOLE"/>
    <property type="match status" value="1"/>
</dbReference>
<dbReference type="RefSeq" id="WP_168665455.1">
    <property type="nucleotide sequence ID" value="NZ_JAAXKX010000001.1"/>
</dbReference>
<proteinExistence type="inferred from homology"/>
<evidence type="ECO:0000256" key="1">
    <source>
        <dbReference type="ARBA" id="ARBA00004651"/>
    </source>
</evidence>
<evidence type="ECO:0000256" key="6">
    <source>
        <dbReference type="ARBA" id="ARBA00023136"/>
    </source>
</evidence>
<keyword evidence="3" id="KW-1003">Cell membrane</keyword>
<gene>
    <name evidence="9" type="ORF">HF203_00365</name>
</gene>
<name>A0ABX1I3Y8_9GAMM</name>